<keyword evidence="4" id="KW-0813">Transport</keyword>
<dbReference type="GO" id="GO:0006935">
    <property type="term" value="P:chemotaxis"/>
    <property type="evidence" value="ECO:0007669"/>
    <property type="project" value="UniProtKB-KW"/>
</dbReference>
<keyword evidence="5" id="KW-1003">Cell membrane</keyword>
<dbReference type="Pfam" id="PF02050">
    <property type="entry name" value="FliJ"/>
    <property type="match status" value="1"/>
</dbReference>
<comment type="similarity">
    <text evidence="2">Belongs to the FliJ family.</text>
</comment>
<keyword evidence="12" id="KW-0966">Cell projection</keyword>
<accession>A0A2N5Y6G9</accession>
<evidence type="ECO:0000256" key="7">
    <source>
        <dbReference type="ARBA" id="ARBA00022795"/>
    </source>
</evidence>
<evidence type="ECO:0000256" key="6">
    <source>
        <dbReference type="ARBA" id="ARBA00022500"/>
    </source>
</evidence>
<sequence length="147" mass="17185">MKRSDRLKQVAGHMSEERDVASRKLVELRAEMDQAEQQLQGLKQYLASYQAELEQIQQEGVSSARLQNYTAFLGQLHEALQQQERKTRNARLMFERQMDVWYQARTHVRAVEKAADRRAVVELHSADKSEQRLQDDLSLYRLAAAKR</sequence>
<dbReference type="AlphaFoldDB" id="A0A2N5Y6G9"/>
<dbReference type="InterPro" id="IPR012823">
    <property type="entry name" value="Flagell_FliJ"/>
</dbReference>
<evidence type="ECO:0000256" key="4">
    <source>
        <dbReference type="ARBA" id="ARBA00022448"/>
    </source>
</evidence>
<dbReference type="InterPro" id="IPR052570">
    <property type="entry name" value="FliJ"/>
</dbReference>
<reference evidence="13" key="1">
    <citation type="submission" date="2017-11" db="EMBL/GenBank/DDBJ databases">
        <title>The draft genome sequence of Chromatocurvus sp. F02.</title>
        <authorList>
            <person name="Du Z.-J."/>
            <person name="Chang Y.-Q."/>
        </authorList>
    </citation>
    <scope>NUCLEOTIDE SEQUENCE [LARGE SCALE GENOMIC DNA]</scope>
    <source>
        <strain evidence="13">F02</strain>
    </source>
</reference>
<name>A0A2N5Y6G9_9GAMM</name>
<dbReference type="GO" id="GO:0044781">
    <property type="term" value="P:bacterial-type flagellum organization"/>
    <property type="evidence" value="ECO:0007669"/>
    <property type="project" value="UniProtKB-KW"/>
</dbReference>
<keyword evidence="7" id="KW-1005">Bacterial flagellum biogenesis</keyword>
<evidence type="ECO:0000256" key="2">
    <source>
        <dbReference type="ARBA" id="ARBA00010004"/>
    </source>
</evidence>
<evidence type="ECO:0000313" key="13">
    <source>
        <dbReference type="Proteomes" id="UP000234845"/>
    </source>
</evidence>
<organism evidence="12 13">
    <name type="scientific">Kineobactrum sediminis</name>
    <dbReference type="NCBI Taxonomy" id="1905677"/>
    <lineage>
        <taxon>Bacteria</taxon>
        <taxon>Pseudomonadati</taxon>
        <taxon>Pseudomonadota</taxon>
        <taxon>Gammaproteobacteria</taxon>
        <taxon>Cellvibrionales</taxon>
        <taxon>Halieaceae</taxon>
        <taxon>Kineobactrum</taxon>
    </lineage>
</organism>
<keyword evidence="13" id="KW-1185">Reference proteome</keyword>
<dbReference type="GO" id="GO:0015031">
    <property type="term" value="P:protein transport"/>
    <property type="evidence" value="ECO:0007669"/>
    <property type="project" value="UniProtKB-KW"/>
</dbReference>
<evidence type="ECO:0000256" key="8">
    <source>
        <dbReference type="ARBA" id="ARBA00022927"/>
    </source>
</evidence>
<dbReference type="GO" id="GO:0005886">
    <property type="term" value="C:plasma membrane"/>
    <property type="evidence" value="ECO:0007669"/>
    <property type="project" value="UniProtKB-SubCell"/>
</dbReference>
<dbReference type="GO" id="GO:0071973">
    <property type="term" value="P:bacterial-type flagellum-dependent cell motility"/>
    <property type="evidence" value="ECO:0007669"/>
    <property type="project" value="InterPro"/>
</dbReference>
<keyword evidence="9" id="KW-0472">Membrane</keyword>
<keyword evidence="12" id="KW-0282">Flagellum</keyword>
<evidence type="ECO:0000256" key="1">
    <source>
        <dbReference type="ARBA" id="ARBA00004413"/>
    </source>
</evidence>
<evidence type="ECO:0000256" key="5">
    <source>
        <dbReference type="ARBA" id="ARBA00022475"/>
    </source>
</evidence>
<keyword evidence="11" id="KW-0175">Coiled coil</keyword>
<keyword evidence="8" id="KW-0653">Protein transport</keyword>
<evidence type="ECO:0000313" key="12">
    <source>
        <dbReference type="EMBL" id="PLW83971.1"/>
    </source>
</evidence>
<dbReference type="PANTHER" id="PTHR38786">
    <property type="entry name" value="FLAGELLAR FLIJ PROTEIN"/>
    <property type="match status" value="1"/>
</dbReference>
<evidence type="ECO:0000256" key="11">
    <source>
        <dbReference type="SAM" id="Coils"/>
    </source>
</evidence>
<dbReference type="GO" id="GO:0009288">
    <property type="term" value="C:bacterial-type flagellum"/>
    <property type="evidence" value="ECO:0007669"/>
    <property type="project" value="InterPro"/>
</dbReference>
<evidence type="ECO:0000256" key="3">
    <source>
        <dbReference type="ARBA" id="ARBA00020392"/>
    </source>
</evidence>
<dbReference type="OrthoDB" id="5732842at2"/>
<keyword evidence="12" id="KW-0969">Cilium</keyword>
<dbReference type="Gene3D" id="1.10.287.1700">
    <property type="match status" value="1"/>
</dbReference>
<comment type="subcellular location">
    <subcellularLocation>
        <location evidence="1">Cell membrane</location>
        <topology evidence="1">Peripheral membrane protein</topology>
        <orientation evidence="1">Cytoplasmic side</orientation>
    </subcellularLocation>
</comment>
<dbReference type="InterPro" id="IPR053716">
    <property type="entry name" value="Flag_assembly_chemotaxis_eff"/>
</dbReference>
<comment type="caution">
    <text evidence="12">The sequence shown here is derived from an EMBL/GenBank/DDBJ whole genome shotgun (WGS) entry which is preliminary data.</text>
</comment>
<keyword evidence="10" id="KW-1006">Bacterial flagellum protein export</keyword>
<evidence type="ECO:0000256" key="9">
    <source>
        <dbReference type="ARBA" id="ARBA00023136"/>
    </source>
</evidence>
<dbReference type="PANTHER" id="PTHR38786:SF1">
    <property type="entry name" value="FLAGELLAR FLIJ PROTEIN"/>
    <property type="match status" value="1"/>
</dbReference>
<dbReference type="RefSeq" id="WP_101519608.1">
    <property type="nucleotide sequence ID" value="NZ_PKLZ01000001.1"/>
</dbReference>
<feature type="coiled-coil region" evidence="11">
    <location>
        <begin position="18"/>
        <end position="59"/>
    </location>
</feature>
<proteinExistence type="inferred from homology"/>
<evidence type="ECO:0000256" key="10">
    <source>
        <dbReference type="ARBA" id="ARBA00023225"/>
    </source>
</evidence>
<dbReference type="EMBL" id="PKLZ01000001">
    <property type="protein sequence ID" value="PLW83971.1"/>
    <property type="molecule type" value="Genomic_DNA"/>
</dbReference>
<keyword evidence="6" id="KW-0145">Chemotaxis</keyword>
<protein>
    <recommendedName>
        <fullName evidence="3">Flagellar FliJ protein</fullName>
    </recommendedName>
</protein>
<dbReference type="NCBIfam" id="TIGR02473">
    <property type="entry name" value="flagell_FliJ"/>
    <property type="match status" value="1"/>
</dbReference>
<gene>
    <name evidence="12" type="primary">fliJ</name>
    <name evidence="12" type="ORF">CWI75_01050</name>
</gene>
<dbReference type="Proteomes" id="UP000234845">
    <property type="component" value="Unassembled WGS sequence"/>
</dbReference>